<dbReference type="RefSeq" id="WP_190879323.1">
    <property type="nucleotide sequence ID" value="NZ_CP159837.1"/>
</dbReference>
<gene>
    <name evidence="1" type="ORF">ABWT76_002136</name>
</gene>
<dbReference type="AlphaFoldDB" id="A0AAU8JK47"/>
<organism evidence="1">
    <name type="scientific">Planktothricoides raciborskii GIHE-MW2</name>
    <dbReference type="NCBI Taxonomy" id="2792601"/>
    <lineage>
        <taxon>Bacteria</taxon>
        <taxon>Bacillati</taxon>
        <taxon>Cyanobacteriota</taxon>
        <taxon>Cyanophyceae</taxon>
        <taxon>Oscillatoriophycideae</taxon>
        <taxon>Oscillatoriales</taxon>
        <taxon>Oscillatoriaceae</taxon>
        <taxon>Planktothricoides</taxon>
    </lineage>
</organism>
<proteinExistence type="predicted"/>
<name>A0AAU8JK47_9CYAN</name>
<dbReference type="EMBL" id="CP159837">
    <property type="protein sequence ID" value="XCM39230.1"/>
    <property type="molecule type" value="Genomic_DNA"/>
</dbReference>
<accession>A0AAU8JK47</accession>
<sequence>MAFQPNPNQAYSLEDIHQVLLVIEQIQKLSLRPQKSELINTVIQQLTRLIGSKKFPVQVAAKTHEELRTLLESLTAAEMEQIDLAIGEPKIDVAVLTNQEIKQILLILEGIIALNLRPQQSQLIQFMIQQLQPLTGQEKPEILIKTAQALQIEAILNSLTAEEQKSLDKIIPQPESQPYFLTQAELNDLLSILRELQHFKQNPEIAQVAEALVPDLEKLQAQGEAEVELHGMYAAQIQMIMEELMPV</sequence>
<reference evidence="1" key="1">
    <citation type="submission" date="2024-07" db="EMBL/GenBank/DDBJ databases">
        <authorList>
            <person name="Kim Y.J."/>
            <person name="Jeong J.Y."/>
        </authorList>
    </citation>
    <scope>NUCLEOTIDE SEQUENCE</scope>
    <source>
        <strain evidence="1">GIHE-MW2</strain>
    </source>
</reference>
<protein>
    <submittedName>
        <fullName evidence="1">Uncharacterized protein</fullName>
    </submittedName>
</protein>
<evidence type="ECO:0000313" key="1">
    <source>
        <dbReference type="EMBL" id="XCM39230.1"/>
    </source>
</evidence>